<feature type="region of interest" description="Disordered" evidence="1">
    <location>
        <begin position="69"/>
        <end position="96"/>
    </location>
</feature>
<feature type="compositionally biased region" description="Acidic residues" evidence="1">
    <location>
        <begin position="78"/>
        <end position="96"/>
    </location>
</feature>
<dbReference type="EMBL" id="JASJQH010007007">
    <property type="protein sequence ID" value="KAK9720615.1"/>
    <property type="molecule type" value="Genomic_DNA"/>
</dbReference>
<dbReference type="PANTHER" id="PTHR12307:SF36">
    <property type="entry name" value="GLYCOGEN-BINDING SUBUNIT 76A"/>
    <property type="match status" value="1"/>
</dbReference>
<dbReference type="InterPro" id="IPR005036">
    <property type="entry name" value="CBM21_dom"/>
</dbReference>
<proteinExistence type="predicted"/>
<accession>A0ABR2W599</accession>
<evidence type="ECO:0000256" key="1">
    <source>
        <dbReference type="SAM" id="MobiDB-lite"/>
    </source>
</evidence>
<feature type="domain" description="CBM21" evidence="2">
    <location>
        <begin position="114"/>
        <end position="231"/>
    </location>
</feature>
<dbReference type="InterPro" id="IPR038175">
    <property type="entry name" value="CBM21_dom_sf"/>
</dbReference>
<dbReference type="InterPro" id="IPR050782">
    <property type="entry name" value="PP1_regulatory_subunit_3"/>
</dbReference>
<keyword evidence="4" id="KW-1185">Reference proteome</keyword>
<evidence type="ECO:0000259" key="2">
    <source>
        <dbReference type="PROSITE" id="PS51159"/>
    </source>
</evidence>
<comment type="caution">
    <text evidence="3">The sequence shown here is derived from an EMBL/GenBank/DDBJ whole genome shotgun (WGS) entry which is preliminary data.</text>
</comment>
<reference evidence="3 4" key="1">
    <citation type="submission" date="2023-04" db="EMBL/GenBank/DDBJ databases">
        <title>Genome of Basidiobolus ranarum AG-B5.</title>
        <authorList>
            <person name="Stajich J.E."/>
            <person name="Carter-House D."/>
            <person name="Gryganskyi A."/>
        </authorList>
    </citation>
    <scope>NUCLEOTIDE SEQUENCE [LARGE SCALE GENOMIC DNA]</scope>
    <source>
        <strain evidence="3 4">AG-B5</strain>
    </source>
</reference>
<sequence length="377" mass="42759">MFHIAENVKISPKKSAMKQTTPRLVRKKSGEIVKPALKPNLVRNNSVPTKFVHFDSQLEYVKLFMKSERPESISNPPSDDDGSDSDEYSELSSDNEDDMQLSIRLPNFTPSIFSTHNKPVMVEKVYLSQDKSTLLGNVMVHNLAFHKKITLRYTFDFWQSVQEVELNFKETAINPSESFPGVDKFQFTVDLKDKVSLKLGAPKKNMFFAIRYQVNEQELWDNNEGVNYQVEFVVSKPQTHRYPLATLENYSSKSISTEKPAPLKSAFSGKLGSRYSFGVSLGSMFTAEPEAVKDKVEQKSKSSYFFSSSKKMTSYNFAHQKFPQSWENQTATTDFDYSPYSPPSQSSLSSSPIYGSSEFYSYSSPYSMSSTATCIRG</sequence>
<gene>
    <name evidence="3" type="ORF">K7432_004025</name>
</gene>
<organism evidence="3 4">
    <name type="scientific">Basidiobolus ranarum</name>
    <dbReference type="NCBI Taxonomy" id="34480"/>
    <lineage>
        <taxon>Eukaryota</taxon>
        <taxon>Fungi</taxon>
        <taxon>Fungi incertae sedis</taxon>
        <taxon>Zoopagomycota</taxon>
        <taxon>Entomophthoromycotina</taxon>
        <taxon>Basidiobolomycetes</taxon>
        <taxon>Basidiobolales</taxon>
        <taxon>Basidiobolaceae</taxon>
        <taxon>Basidiobolus</taxon>
    </lineage>
</organism>
<dbReference type="Pfam" id="PF03370">
    <property type="entry name" value="CBM_21"/>
    <property type="match status" value="1"/>
</dbReference>
<evidence type="ECO:0000313" key="3">
    <source>
        <dbReference type="EMBL" id="KAK9720615.1"/>
    </source>
</evidence>
<dbReference type="PROSITE" id="PS51159">
    <property type="entry name" value="CBM21"/>
    <property type="match status" value="1"/>
</dbReference>
<dbReference type="Proteomes" id="UP001479436">
    <property type="component" value="Unassembled WGS sequence"/>
</dbReference>
<protein>
    <recommendedName>
        <fullName evidence="2">CBM21 domain-containing protein</fullName>
    </recommendedName>
</protein>
<dbReference type="Gene3D" id="2.60.40.2440">
    <property type="entry name" value="Carbohydrate binding type-21 domain"/>
    <property type="match status" value="1"/>
</dbReference>
<dbReference type="PANTHER" id="PTHR12307">
    <property type="entry name" value="PROTEIN PHOSPHATASE 1 REGULATORY SUBUNIT"/>
    <property type="match status" value="1"/>
</dbReference>
<evidence type="ECO:0000313" key="4">
    <source>
        <dbReference type="Proteomes" id="UP001479436"/>
    </source>
</evidence>
<name>A0ABR2W599_9FUNG</name>